<keyword evidence="2" id="KW-1185">Reference proteome</keyword>
<evidence type="ECO:0000313" key="2">
    <source>
        <dbReference type="Proteomes" id="UP000008144"/>
    </source>
</evidence>
<proteinExistence type="predicted"/>
<sequence length="55" mass="5886">MVKAPSFGLSLMGNLTNGSILTNSIWTSSPLNGFHFPSIVRSSITMLKTTISVMV</sequence>
<dbReference type="HOGENOM" id="CLU_3031632_0_0_1"/>
<dbReference type="Ensembl" id="ENSCINT00000037328.1">
    <property type="protein sequence ID" value="ENSCINP00000031811.1"/>
    <property type="gene ID" value="ENSCING00000021068.1"/>
</dbReference>
<reference evidence="1" key="4">
    <citation type="submission" date="2025-09" db="UniProtKB">
        <authorList>
            <consortium name="Ensembl"/>
        </authorList>
    </citation>
    <scope>IDENTIFICATION</scope>
</reference>
<protein>
    <submittedName>
        <fullName evidence="1">Uncharacterized protein</fullName>
    </submittedName>
</protein>
<reference evidence="1" key="3">
    <citation type="submission" date="2025-08" db="UniProtKB">
        <authorList>
            <consortium name="Ensembl"/>
        </authorList>
    </citation>
    <scope>IDENTIFICATION</scope>
</reference>
<accession>H2XQ77</accession>
<dbReference type="Proteomes" id="UP000008144">
    <property type="component" value="Chromosome 3"/>
</dbReference>
<reference evidence="1" key="2">
    <citation type="journal article" date="2008" name="Genome Biol.">
        <title>Improved genome assembly and evidence-based global gene model set for the chordate Ciona intestinalis: new insight into intron and operon populations.</title>
        <authorList>
            <person name="Satou Y."/>
            <person name="Mineta K."/>
            <person name="Ogasawara M."/>
            <person name="Sasakura Y."/>
            <person name="Shoguchi E."/>
            <person name="Ueno K."/>
            <person name="Yamada L."/>
            <person name="Matsumoto J."/>
            <person name="Wasserscheid J."/>
            <person name="Dewar K."/>
            <person name="Wiley G.B."/>
            <person name="Macmil S.L."/>
            <person name="Roe B.A."/>
            <person name="Zeller R.W."/>
            <person name="Hastings K.E."/>
            <person name="Lemaire P."/>
            <person name="Lindquist E."/>
            <person name="Endo T."/>
            <person name="Hotta K."/>
            <person name="Inaba K."/>
        </authorList>
    </citation>
    <scope>NUCLEOTIDE SEQUENCE [LARGE SCALE GENOMIC DNA]</scope>
    <source>
        <strain evidence="1">wild type</strain>
    </source>
</reference>
<name>H2XQ77_CIOIN</name>
<dbReference type="InParanoid" id="H2XQ77"/>
<reference evidence="2" key="1">
    <citation type="journal article" date="2002" name="Science">
        <title>The draft genome of Ciona intestinalis: insights into chordate and vertebrate origins.</title>
        <authorList>
            <person name="Dehal P."/>
            <person name="Satou Y."/>
            <person name="Campbell R.K."/>
            <person name="Chapman J."/>
            <person name="Degnan B."/>
            <person name="De Tomaso A."/>
            <person name="Davidson B."/>
            <person name="Di Gregorio A."/>
            <person name="Gelpke M."/>
            <person name="Goodstein D.M."/>
            <person name="Harafuji N."/>
            <person name="Hastings K.E."/>
            <person name="Ho I."/>
            <person name="Hotta K."/>
            <person name="Huang W."/>
            <person name="Kawashima T."/>
            <person name="Lemaire P."/>
            <person name="Martinez D."/>
            <person name="Meinertzhagen I.A."/>
            <person name="Necula S."/>
            <person name="Nonaka M."/>
            <person name="Putnam N."/>
            <person name="Rash S."/>
            <person name="Saiga H."/>
            <person name="Satake M."/>
            <person name="Terry A."/>
            <person name="Yamada L."/>
            <person name="Wang H.G."/>
            <person name="Awazu S."/>
            <person name="Azumi K."/>
            <person name="Boore J."/>
            <person name="Branno M."/>
            <person name="Chin-Bow S."/>
            <person name="DeSantis R."/>
            <person name="Doyle S."/>
            <person name="Francino P."/>
            <person name="Keys D.N."/>
            <person name="Haga S."/>
            <person name="Hayashi H."/>
            <person name="Hino K."/>
            <person name="Imai K.S."/>
            <person name="Inaba K."/>
            <person name="Kano S."/>
            <person name="Kobayashi K."/>
            <person name="Kobayashi M."/>
            <person name="Lee B.I."/>
            <person name="Makabe K.W."/>
            <person name="Manohar C."/>
            <person name="Matassi G."/>
            <person name="Medina M."/>
            <person name="Mochizuki Y."/>
            <person name="Mount S."/>
            <person name="Morishita T."/>
            <person name="Miura S."/>
            <person name="Nakayama A."/>
            <person name="Nishizaka S."/>
            <person name="Nomoto H."/>
            <person name="Ohta F."/>
            <person name="Oishi K."/>
            <person name="Rigoutsos I."/>
            <person name="Sano M."/>
            <person name="Sasaki A."/>
            <person name="Sasakura Y."/>
            <person name="Shoguchi E."/>
            <person name="Shin-i T."/>
            <person name="Spagnuolo A."/>
            <person name="Stainier D."/>
            <person name="Suzuki M.M."/>
            <person name="Tassy O."/>
            <person name="Takatori N."/>
            <person name="Tokuoka M."/>
            <person name="Yagi K."/>
            <person name="Yoshizaki F."/>
            <person name="Wada S."/>
            <person name="Zhang C."/>
            <person name="Hyatt P.D."/>
            <person name="Larimer F."/>
            <person name="Detter C."/>
            <person name="Doggett N."/>
            <person name="Glavina T."/>
            <person name="Hawkins T."/>
            <person name="Richardson P."/>
            <person name="Lucas S."/>
            <person name="Kohara Y."/>
            <person name="Levine M."/>
            <person name="Satoh N."/>
            <person name="Rokhsar D.S."/>
        </authorList>
    </citation>
    <scope>NUCLEOTIDE SEQUENCE [LARGE SCALE GENOMIC DNA]</scope>
</reference>
<dbReference type="EMBL" id="EAAA01001637">
    <property type="status" value="NOT_ANNOTATED_CDS"/>
    <property type="molecule type" value="Genomic_DNA"/>
</dbReference>
<organism evidence="1 2">
    <name type="scientific">Ciona intestinalis</name>
    <name type="common">Transparent sea squirt</name>
    <name type="synonym">Ascidia intestinalis</name>
    <dbReference type="NCBI Taxonomy" id="7719"/>
    <lineage>
        <taxon>Eukaryota</taxon>
        <taxon>Metazoa</taxon>
        <taxon>Chordata</taxon>
        <taxon>Tunicata</taxon>
        <taxon>Ascidiacea</taxon>
        <taxon>Phlebobranchia</taxon>
        <taxon>Cionidae</taxon>
        <taxon>Ciona</taxon>
    </lineage>
</organism>
<evidence type="ECO:0000313" key="1">
    <source>
        <dbReference type="Ensembl" id="ENSCINP00000031811.1"/>
    </source>
</evidence>
<dbReference type="AlphaFoldDB" id="H2XQ77"/>